<organism evidence="2 3">
    <name type="scientific">Caenorhabditis nigoni</name>
    <dbReference type="NCBI Taxonomy" id="1611254"/>
    <lineage>
        <taxon>Eukaryota</taxon>
        <taxon>Metazoa</taxon>
        <taxon>Ecdysozoa</taxon>
        <taxon>Nematoda</taxon>
        <taxon>Chromadorea</taxon>
        <taxon>Rhabditida</taxon>
        <taxon>Rhabditina</taxon>
        <taxon>Rhabditomorpha</taxon>
        <taxon>Rhabditoidea</taxon>
        <taxon>Rhabditidae</taxon>
        <taxon>Peloderinae</taxon>
        <taxon>Caenorhabditis</taxon>
    </lineage>
</organism>
<keyword evidence="3" id="KW-1185">Reference proteome</keyword>
<protein>
    <submittedName>
        <fullName evidence="2">Uncharacterized protein</fullName>
    </submittedName>
</protein>
<gene>
    <name evidence="2" type="primary">Cnig_chr_IV.g15434</name>
    <name evidence="2" type="ORF">B9Z55_015434</name>
</gene>
<comment type="caution">
    <text evidence="2">The sequence shown here is derived from an EMBL/GenBank/DDBJ whole genome shotgun (WGS) entry which is preliminary data.</text>
</comment>
<feature type="compositionally biased region" description="Acidic residues" evidence="1">
    <location>
        <begin position="35"/>
        <end position="50"/>
    </location>
</feature>
<reference evidence="3" key="1">
    <citation type="submission" date="2017-10" db="EMBL/GenBank/DDBJ databases">
        <title>Rapid genome shrinkage in a self-fertile nematode reveals novel sperm competition proteins.</title>
        <authorList>
            <person name="Yin D."/>
            <person name="Schwarz E.M."/>
            <person name="Thomas C.G."/>
            <person name="Felde R.L."/>
            <person name="Korf I.F."/>
            <person name="Cutter A.D."/>
            <person name="Schartner C.M."/>
            <person name="Ralston E.J."/>
            <person name="Meyer B.J."/>
            <person name="Haag E.S."/>
        </authorList>
    </citation>
    <scope>NUCLEOTIDE SEQUENCE [LARGE SCALE GENOMIC DNA]</scope>
    <source>
        <strain evidence="3">JU1422</strain>
    </source>
</reference>
<accession>A0A2G5UAZ4</accession>
<dbReference type="EMBL" id="PDUG01000004">
    <property type="protein sequence ID" value="PIC36446.1"/>
    <property type="molecule type" value="Genomic_DNA"/>
</dbReference>
<feature type="region of interest" description="Disordered" evidence="1">
    <location>
        <begin position="35"/>
        <end position="54"/>
    </location>
</feature>
<evidence type="ECO:0000256" key="1">
    <source>
        <dbReference type="SAM" id="MobiDB-lite"/>
    </source>
</evidence>
<sequence length="93" mass="10602">MFCSECRGRDGCQLCGEPWYYSYENGPQVDEMADEMDSDEMDSDETGLDEEPQKRHIIRVEKRYTPLACFGELLLKDPRANGAHVIAHNGDSK</sequence>
<dbReference type="Proteomes" id="UP000230233">
    <property type="component" value="Chromosome IV"/>
</dbReference>
<name>A0A2G5UAZ4_9PELO</name>
<evidence type="ECO:0000313" key="3">
    <source>
        <dbReference type="Proteomes" id="UP000230233"/>
    </source>
</evidence>
<dbReference type="STRING" id="1611254.A0A2G5UAZ4"/>
<proteinExistence type="predicted"/>
<dbReference type="AlphaFoldDB" id="A0A2G5UAZ4"/>
<evidence type="ECO:0000313" key="2">
    <source>
        <dbReference type="EMBL" id="PIC36446.1"/>
    </source>
</evidence>